<feature type="region of interest" description="Disordered" evidence="5">
    <location>
        <begin position="194"/>
        <end position="233"/>
    </location>
</feature>
<accession>A0A7S1QVR2</accession>
<proteinExistence type="predicted"/>
<feature type="compositionally biased region" description="Polar residues" evidence="5">
    <location>
        <begin position="221"/>
        <end position="233"/>
    </location>
</feature>
<evidence type="ECO:0000256" key="1">
    <source>
        <dbReference type="ARBA" id="ARBA00022723"/>
    </source>
</evidence>
<feature type="region of interest" description="Disordered" evidence="5">
    <location>
        <begin position="358"/>
        <end position="378"/>
    </location>
</feature>
<evidence type="ECO:0000256" key="4">
    <source>
        <dbReference type="PROSITE-ProRule" id="PRU00723"/>
    </source>
</evidence>
<evidence type="ECO:0000259" key="6">
    <source>
        <dbReference type="PROSITE" id="PS50103"/>
    </source>
</evidence>
<evidence type="ECO:0000256" key="2">
    <source>
        <dbReference type="ARBA" id="ARBA00022771"/>
    </source>
</evidence>
<evidence type="ECO:0000256" key="5">
    <source>
        <dbReference type="SAM" id="MobiDB-lite"/>
    </source>
</evidence>
<evidence type="ECO:0000313" key="7">
    <source>
        <dbReference type="EMBL" id="CAD9149283.1"/>
    </source>
</evidence>
<name>A0A7S1QVR2_NEODS</name>
<sequence>MWSSPTADDEFAHVASLWTVPANFAAEDGNGNGNGNTNTANAKTFFDGSNASGSAGCATPTSGPADAPFTVTEGGLLATPEGAGRSRATPPSLTTPGGRPRLCKFHSSGGCAKGAECPFSHDLNVRASTSAAAKAGFVFVTGVANIAGAENIESPQGGDGANCGLNPTAQAFSPDAPDCAVDGPQAYFGASEHLIGNPQQPLDGGYDDHDHHRHHPQYHHNGNNGQWSGPASGYVSNAATPPTYTQRRRVPYQRGALEEVAAPLDFATRQQQALRPPLELPGSQKLGVSPKPTERPRPPLQPQYANHNNSGGYGSHHQHHGEQQYGGHGYDAAPYYGGADGHDGYGHGAAAGYSEYSDHHNHHGGGNEERFVPWRGFH</sequence>
<gene>
    <name evidence="7" type="ORF">NDES1114_LOCUS31922</name>
</gene>
<keyword evidence="3 4" id="KW-0862">Zinc</keyword>
<evidence type="ECO:0000256" key="3">
    <source>
        <dbReference type="ARBA" id="ARBA00022833"/>
    </source>
</evidence>
<feature type="zinc finger region" description="C3H1-type" evidence="4">
    <location>
        <begin position="97"/>
        <end position="124"/>
    </location>
</feature>
<keyword evidence="1 4" id="KW-0479">Metal-binding</keyword>
<organism evidence="7">
    <name type="scientific">Neobodo designis</name>
    <name type="common">Flagellated protozoan</name>
    <name type="synonym">Bodo designis</name>
    <dbReference type="NCBI Taxonomy" id="312471"/>
    <lineage>
        <taxon>Eukaryota</taxon>
        <taxon>Discoba</taxon>
        <taxon>Euglenozoa</taxon>
        <taxon>Kinetoplastea</taxon>
        <taxon>Metakinetoplastina</taxon>
        <taxon>Neobodonida</taxon>
        <taxon>Neobodo</taxon>
    </lineage>
</organism>
<reference evidence="7" key="1">
    <citation type="submission" date="2021-01" db="EMBL/GenBank/DDBJ databases">
        <authorList>
            <person name="Corre E."/>
            <person name="Pelletier E."/>
            <person name="Niang G."/>
            <person name="Scheremetjew M."/>
            <person name="Finn R."/>
            <person name="Kale V."/>
            <person name="Holt S."/>
            <person name="Cochrane G."/>
            <person name="Meng A."/>
            <person name="Brown T."/>
            <person name="Cohen L."/>
        </authorList>
    </citation>
    <scope>NUCLEOTIDE SEQUENCE</scope>
    <source>
        <strain evidence="7">CCAP 1951/1</strain>
    </source>
</reference>
<dbReference type="InterPro" id="IPR000571">
    <property type="entry name" value="Znf_CCCH"/>
</dbReference>
<dbReference type="InterPro" id="IPR036855">
    <property type="entry name" value="Znf_CCCH_sf"/>
</dbReference>
<dbReference type="SUPFAM" id="SSF90229">
    <property type="entry name" value="CCCH zinc finger"/>
    <property type="match status" value="1"/>
</dbReference>
<dbReference type="EMBL" id="HBGF01047730">
    <property type="protein sequence ID" value="CAD9149283.1"/>
    <property type="molecule type" value="Transcribed_RNA"/>
</dbReference>
<feature type="domain" description="C3H1-type" evidence="6">
    <location>
        <begin position="97"/>
        <end position="124"/>
    </location>
</feature>
<feature type="region of interest" description="Disordered" evidence="5">
    <location>
        <begin position="274"/>
        <end position="328"/>
    </location>
</feature>
<dbReference type="AlphaFoldDB" id="A0A7S1QVR2"/>
<dbReference type="PROSITE" id="PS50103">
    <property type="entry name" value="ZF_C3H1"/>
    <property type="match status" value="1"/>
</dbReference>
<dbReference type="GO" id="GO:0008270">
    <property type="term" value="F:zinc ion binding"/>
    <property type="evidence" value="ECO:0007669"/>
    <property type="project" value="UniProtKB-KW"/>
</dbReference>
<protein>
    <recommendedName>
        <fullName evidence="6">C3H1-type domain-containing protein</fullName>
    </recommendedName>
</protein>
<dbReference type="SMART" id="SM00356">
    <property type="entry name" value="ZnF_C3H1"/>
    <property type="match status" value="1"/>
</dbReference>
<feature type="region of interest" description="Disordered" evidence="5">
    <location>
        <begin position="78"/>
        <end position="100"/>
    </location>
</feature>
<keyword evidence="2 4" id="KW-0863">Zinc-finger</keyword>